<reference evidence="2" key="1">
    <citation type="journal article" date="2019" name="Int. J. Syst. Evol. Microbiol.">
        <title>The Global Catalogue of Microorganisms (GCM) 10K type strain sequencing project: providing services to taxonomists for standard genome sequencing and annotation.</title>
        <authorList>
            <consortium name="The Broad Institute Genomics Platform"/>
            <consortium name="The Broad Institute Genome Sequencing Center for Infectious Disease"/>
            <person name="Wu L."/>
            <person name="Ma J."/>
        </authorList>
    </citation>
    <scope>NUCLEOTIDE SEQUENCE [LARGE SCALE GENOMIC DNA]</scope>
    <source>
        <strain evidence="2">CCUG 62953</strain>
    </source>
</reference>
<gene>
    <name evidence="1" type="ORF">ACFQ4E_10840</name>
</gene>
<accession>A0ABW3ZJR2</accession>
<dbReference type="Proteomes" id="UP001597135">
    <property type="component" value="Unassembled WGS sequence"/>
</dbReference>
<dbReference type="RefSeq" id="WP_386803410.1">
    <property type="nucleotide sequence ID" value="NZ_JBHTMU010000016.1"/>
</dbReference>
<organism evidence="1 2">
    <name type="scientific">Litorisediminicola beolgyonensis</name>
    <dbReference type="NCBI Taxonomy" id="1173614"/>
    <lineage>
        <taxon>Bacteria</taxon>
        <taxon>Pseudomonadati</taxon>
        <taxon>Pseudomonadota</taxon>
        <taxon>Alphaproteobacteria</taxon>
        <taxon>Rhodobacterales</taxon>
        <taxon>Paracoccaceae</taxon>
        <taxon>Litorisediminicola</taxon>
    </lineage>
</organism>
<evidence type="ECO:0000313" key="2">
    <source>
        <dbReference type="Proteomes" id="UP001597135"/>
    </source>
</evidence>
<evidence type="ECO:0000313" key="1">
    <source>
        <dbReference type="EMBL" id="MFD1342918.1"/>
    </source>
</evidence>
<comment type="caution">
    <text evidence="1">The sequence shown here is derived from an EMBL/GenBank/DDBJ whole genome shotgun (WGS) entry which is preliminary data.</text>
</comment>
<keyword evidence="2" id="KW-1185">Reference proteome</keyword>
<sequence>MTKHQQNYQPGPIFNDVACGALRALGSRASTFAERIGSNPQNLRNSLIGYSNNEAAQRVREELIKAIGPDLFALLYAERIKREGLGK</sequence>
<name>A0ABW3ZJR2_9RHOB</name>
<dbReference type="EMBL" id="JBHTMU010000016">
    <property type="protein sequence ID" value="MFD1342918.1"/>
    <property type="molecule type" value="Genomic_DNA"/>
</dbReference>
<protein>
    <submittedName>
        <fullName evidence="1">Uncharacterized protein</fullName>
    </submittedName>
</protein>
<proteinExistence type="predicted"/>